<name>A0A0P4W9I8_SCYOL</name>
<feature type="compositionally biased region" description="Basic and acidic residues" evidence="4">
    <location>
        <begin position="611"/>
        <end position="628"/>
    </location>
</feature>
<dbReference type="PROSITE" id="PS50173">
    <property type="entry name" value="UMUC"/>
    <property type="match status" value="1"/>
</dbReference>
<dbReference type="InterPro" id="IPR017961">
    <property type="entry name" value="DNA_pol_Y-fam_little_finger"/>
</dbReference>
<dbReference type="FunFam" id="3.30.1490.100:FF:000003">
    <property type="entry name" value="Polymerase (DNA directed) iota"/>
    <property type="match status" value="1"/>
</dbReference>
<evidence type="ECO:0000259" key="5">
    <source>
        <dbReference type="PROSITE" id="PS50173"/>
    </source>
</evidence>
<dbReference type="InterPro" id="IPR001126">
    <property type="entry name" value="UmuC"/>
</dbReference>
<feature type="compositionally biased region" description="Low complexity" evidence="4">
    <location>
        <begin position="708"/>
        <end position="724"/>
    </location>
</feature>
<reference evidence="6" key="1">
    <citation type="submission" date="2015-09" db="EMBL/GenBank/DDBJ databases">
        <title>Scylla olivacea transcriptome.</title>
        <authorList>
            <person name="Ikhwanuddin M."/>
        </authorList>
    </citation>
    <scope>NUCLEOTIDE SEQUENCE</scope>
</reference>
<feature type="region of interest" description="Disordered" evidence="4">
    <location>
        <begin position="499"/>
        <end position="545"/>
    </location>
</feature>
<evidence type="ECO:0000256" key="2">
    <source>
        <dbReference type="ARBA" id="ARBA00022634"/>
    </source>
</evidence>
<evidence type="ECO:0000256" key="1">
    <source>
        <dbReference type="ARBA" id="ARBA00010945"/>
    </source>
</evidence>
<dbReference type="InterPro" id="IPR043128">
    <property type="entry name" value="Rev_trsase/Diguanyl_cyclase"/>
</dbReference>
<dbReference type="Pfam" id="PF14377">
    <property type="entry name" value="UBM"/>
    <property type="match status" value="2"/>
</dbReference>
<feature type="compositionally biased region" description="Polar residues" evidence="4">
    <location>
        <begin position="501"/>
        <end position="535"/>
    </location>
</feature>
<dbReference type="Gene3D" id="3.30.70.270">
    <property type="match status" value="1"/>
</dbReference>
<feature type="region of interest" description="Disordered" evidence="4">
    <location>
        <begin position="578"/>
        <end position="690"/>
    </location>
</feature>
<dbReference type="InterPro" id="IPR036775">
    <property type="entry name" value="DNA_pol_Y-fam_lit_finger_sf"/>
</dbReference>
<dbReference type="Gene3D" id="3.30.1490.100">
    <property type="entry name" value="DNA polymerase, Y-family, little finger domain"/>
    <property type="match status" value="1"/>
</dbReference>
<feature type="domain" description="UmuC" evidence="5">
    <location>
        <begin position="11"/>
        <end position="226"/>
    </location>
</feature>
<organism evidence="6">
    <name type="scientific">Scylla olivacea</name>
    <name type="common">Orange mud crab</name>
    <name type="synonym">Cancer olivacea</name>
    <dbReference type="NCBI Taxonomy" id="85551"/>
    <lineage>
        <taxon>Eukaryota</taxon>
        <taxon>Metazoa</taxon>
        <taxon>Ecdysozoa</taxon>
        <taxon>Arthropoda</taxon>
        <taxon>Crustacea</taxon>
        <taxon>Multicrustacea</taxon>
        <taxon>Malacostraca</taxon>
        <taxon>Eumalacostraca</taxon>
        <taxon>Eucarida</taxon>
        <taxon>Decapoda</taxon>
        <taxon>Pleocyemata</taxon>
        <taxon>Brachyura</taxon>
        <taxon>Eubrachyura</taxon>
        <taxon>Portunoidea</taxon>
        <taxon>Portunidae</taxon>
        <taxon>Portuninae</taxon>
        <taxon>Scylla</taxon>
    </lineage>
</organism>
<feature type="compositionally biased region" description="Low complexity" evidence="4">
    <location>
        <begin position="665"/>
        <end position="677"/>
    </location>
</feature>
<dbReference type="PANTHER" id="PTHR46404">
    <property type="entry name" value="DNA POLYMERASE IOTA"/>
    <property type="match status" value="1"/>
</dbReference>
<dbReference type="EMBL" id="GDRN01077320">
    <property type="protein sequence ID" value="JAI62759.1"/>
    <property type="molecule type" value="Transcribed_RNA"/>
</dbReference>
<dbReference type="Pfam" id="PF00817">
    <property type="entry name" value="IMS"/>
    <property type="match status" value="1"/>
</dbReference>
<dbReference type="Gene3D" id="3.40.1170.60">
    <property type="match status" value="1"/>
</dbReference>
<dbReference type="Gene3D" id="6.10.250.1630">
    <property type="match status" value="2"/>
</dbReference>
<protein>
    <recommendedName>
        <fullName evidence="5">UmuC domain-containing protein</fullName>
    </recommendedName>
</protein>
<dbReference type="GO" id="GO:0003684">
    <property type="term" value="F:damaged DNA binding"/>
    <property type="evidence" value="ECO:0007669"/>
    <property type="project" value="InterPro"/>
</dbReference>
<dbReference type="GO" id="GO:0019985">
    <property type="term" value="P:translesion synthesis"/>
    <property type="evidence" value="ECO:0007669"/>
    <property type="project" value="TreeGrafter"/>
</dbReference>
<keyword evidence="3" id="KW-0808">Transferase</keyword>
<evidence type="ECO:0000256" key="4">
    <source>
        <dbReference type="SAM" id="MobiDB-lite"/>
    </source>
</evidence>
<comment type="similarity">
    <text evidence="1">Belongs to the DNA polymerase type-Y family.</text>
</comment>
<feature type="compositionally biased region" description="Polar residues" evidence="4">
    <location>
        <begin position="630"/>
        <end position="649"/>
    </location>
</feature>
<accession>A0A0P4W9I8</accession>
<dbReference type="SUPFAM" id="SSF56672">
    <property type="entry name" value="DNA/RNA polymerases"/>
    <property type="match status" value="1"/>
</dbReference>
<dbReference type="PIRSF" id="PIRSF036603">
    <property type="entry name" value="DPol_eta"/>
    <property type="match status" value="1"/>
</dbReference>
<dbReference type="SUPFAM" id="SSF100879">
    <property type="entry name" value="Lesion bypass DNA polymerase (Y-family), little finger domain"/>
    <property type="match status" value="1"/>
</dbReference>
<evidence type="ECO:0000313" key="6">
    <source>
        <dbReference type="EMBL" id="JAI62759.1"/>
    </source>
</evidence>
<feature type="compositionally biased region" description="Basic and acidic residues" evidence="4">
    <location>
        <begin position="652"/>
        <end position="664"/>
    </location>
</feature>
<dbReference type="GO" id="GO:0006281">
    <property type="term" value="P:DNA repair"/>
    <property type="evidence" value="ECO:0007669"/>
    <property type="project" value="InterPro"/>
</dbReference>
<dbReference type="GO" id="GO:0003887">
    <property type="term" value="F:DNA-directed DNA polymerase activity"/>
    <property type="evidence" value="ECO:0007669"/>
    <property type="project" value="InterPro"/>
</dbReference>
<dbReference type="Pfam" id="PF11799">
    <property type="entry name" value="IMS_C"/>
    <property type="match status" value="1"/>
</dbReference>
<dbReference type="InterPro" id="IPR043502">
    <property type="entry name" value="DNA/RNA_pol_sf"/>
</dbReference>
<dbReference type="Gene3D" id="1.10.150.20">
    <property type="entry name" value="5' to 3' exonuclease, C-terminal subdomain"/>
    <property type="match status" value="1"/>
</dbReference>
<dbReference type="InterPro" id="IPR025527">
    <property type="entry name" value="HUWE1/Rev1_UBM"/>
</dbReference>
<proteinExistence type="inferred from homology"/>
<dbReference type="Pfam" id="PF21999">
    <property type="entry name" value="IMS_HHH_1"/>
    <property type="match status" value="1"/>
</dbReference>
<dbReference type="FunFam" id="3.40.1170.60:FF:000006">
    <property type="entry name" value="DNA polymerase iota"/>
    <property type="match status" value="1"/>
</dbReference>
<dbReference type="InterPro" id="IPR053848">
    <property type="entry name" value="IMS_HHH_1"/>
</dbReference>
<sequence>MLLPADHRRVIIHLDADCFYAQVEMVRDPSLRDKPLGVKQKNLMVTSNYVARSMGVKKSMWIKEALEALPDLILIDGSDLTHYRQCSSEISAVVRTFTVDVERLGLDENFADVTEILEDYIEESDPNKIEGRVYGDKEPDETLPGDPCGCGCRERLIAGALVAKKIRQQIVKATGITCCAGVAHNKLLAKLVSGYYKPNQQTVLFPWLVHQLMNSLNLTRSIPGIGSTMYKTLEELGIHTVKDLQNSSLALLHSKFDDETSKRLRDLSFGIDDAPVRRSGRPQTIGLEDAFRKVNSIDVVQSKYLTLLERLLKLLKEDGRIPSTLRVCVRKFDTKKKFGNRESRQTPILPSLFASGVQNVGENTRATLMNQVMELFHKMVDTSKEFHLTLLSIGFTKFIERASHENSISRFFFKRKRSETEEQDINEEKGEKSAHLKSFSTFSSVNNSKIHSLELYLESCSESDSYSSEGGRNNQGSMNIKDMLSKSHNHSIERKILKTLKGNSSNNMHKQTSVTNNEASVSNCDQNNGDSNCHAASSPLEDLSSADKDGIARVPHGIDEEVFQALPPEIQDEIILDYKSKPPDPKPVPKSTTGSPKIPFKVKTTSATLDKYFKRDSVRGPREARETVPKISSTETNAESVISHHSSNEAAPPERKEDGGEDKSAASGSSSSGLSPSTLQPPDGVDSSVFSALPWEIQKEIVEEQRRSLSSSSASRVSNSPSYSGRRREASSSIMKYIKKV</sequence>
<dbReference type="AlphaFoldDB" id="A0A0P4W9I8"/>
<keyword evidence="2" id="KW-0237">DNA synthesis</keyword>
<evidence type="ECO:0000256" key="3">
    <source>
        <dbReference type="ARBA" id="ARBA00022679"/>
    </source>
</evidence>
<dbReference type="PANTHER" id="PTHR46404:SF1">
    <property type="entry name" value="DNA POLYMERASE IOTA"/>
    <property type="match status" value="1"/>
</dbReference>
<feature type="region of interest" description="Disordered" evidence="4">
    <location>
        <begin position="703"/>
        <end position="741"/>
    </location>
</feature>